<dbReference type="Pfam" id="PF13677">
    <property type="entry name" value="MotB_plug"/>
    <property type="match status" value="1"/>
</dbReference>
<evidence type="ECO:0000313" key="13">
    <source>
        <dbReference type="Proteomes" id="UP000886865"/>
    </source>
</evidence>
<dbReference type="PRINTS" id="PR01021">
    <property type="entry name" value="OMPADOMAIN"/>
</dbReference>
<dbReference type="AlphaFoldDB" id="A0A9D1JXF6"/>
<dbReference type="InterPro" id="IPR036737">
    <property type="entry name" value="OmpA-like_sf"/>
</dbReference>
<dbReference type="Gene3D" id="3.30.1330.60">
    <property type="entry name" value="OmpA-like domain"/>
    <property type="match status" value="1"/>
</dbReference>
<evidence type="ECO:0000256" key="6">
    <source>
        <dbReference type="ARBA" id="ARBA00022989"/>
    </source>
</evidence>
<comment type="caution">
    <text evidence="12">The sequence shown here is derived from an EMBL/GenBank/DDBJ whole genome shotgun (WGS) entry which is preliminary data.</text>
</comment>
<proteinExistence type="inferred from homology"/>
<evidence type="ECO:0000256" key="4">
    <source>
        <dbReference type="ARBA" id="ARBA00022475"/>
    </source>
</evidence>
<dbReference type="PROSITE" id="PS51123">
    <property type="entry name" value="OMPA_2"/>
    <property type="match status" value="1"/>
</dbReference>
<keyword evidence="4" id="KW-1003">Cell membrane</keyword>
<keyword evidence="6 10" id="KW-1133">Transmembrane helix</keyword>
<dbReference type="Pfam" id="PF00691">
    <property type="entry name" value="OmpA"/>
    <property type="match status" value="1"/>
</dbReference>
<dbReference type="InterPro" id="IPR006664">
    <property type="entry name" value="OMP_bac"/>
</dbReference>
<evidence type="ECO:0000256" key="9">
    <source>
        <dbReference type="PROSITE-ProRule" id="PRU00473"/>
    </source>
</evidence>
<gene>
    <name evidence="12" type="ORF">IAA86_05350</name>
</gene>
<keyword evidence="5 10" id="KW-0812">Transmembrane</keyword>
<comment type="similarity">
    <text evidence="3">Belongs to the MotB family.</text>
</comment>
<evidence type="ECO:0000256" key="7">
    <source>
        <dbReference type="ARBA" id="ARBA00023136"/>
    </source>
</evidence>
<evidence type="ECO:0000256" key="2">
    <source>
        <dbReference type="ARBA" id="ARBA00004442"/>
    </source>
</evidence>
<evidence type="ECO:0000256" key="8">
    <source>
        <dbReference type="ARBA" id="ARBA00023237"/>
    </source>
</evidence>
<comment type="subcellular location">
    <subcellularLocation>
        <location evidence="1">Cell membrane</location>
        <topology evidence="1">Single-pass membrane protein</topology>
    </subcellularLocation>
    <subcellularLocation>
        <location evidence="2">Cell outer membrane</location>
    </subcellularLocation>
</comment>
<evidence type="ECO:0000259" key="11">
    <source>
        <dbReference type="PROSITE" id="PS51123"/>
    </source>
</evidence>
<keyword evidence="7 9" id="KW-0472">Membrane</keyword>
<dbReference type="PANTHER" id="PTHR30329:SF21">
    <property type="entry name" value="LIPOPROTEIN YIAD-RELATED"/>
    <property type="match status" value="1"/>
</dbReference>
<dbReference type="GO" id="GO:0005886">
    <property type="term" value="C:plasma membrane"/>
    <property type="evidence" value="ECO:0007669"/>
    <property type="project" value="UniProtKB-SubCell"/>
</dbReference>
<reference evidence="12" key="2">
    <citation type="journal article" date="2021" name="PeerJ">
        <title>Extensive microbial diversity within the chicken gut microbiome revealed by metagenomics and culture.</title>
        <authorList>
            <person name="Gilroy R."/>
            <person name="Ravi A."/>
            <person name="Getino M."/>
            <person name="Pursley I."/>
            <person name="Horton D.L."/>
            <person name="Alikhan N.F."/>
            <person name="Baker D."/>
            <person name="Gharbi K."/>
            <person name="Hall N."/>
            <person name="Watson M."/>
            <person name="Adriaenssens E.M."/>
            <person name="Foster-Nyarko E."/>
            <person name="Jarju S."/>
            <person name="Secka A."/>
            <person name="Antonio M."/>
            <person name="Oren A."/>
            <person name="Chaudhuri R.R."/>
            <person name="La Ragione R."/>
            <person name="Hildebrand F."/>
            <person name="Pallen M.J."/>
        </authorList>
    </citation>
    <scope>NUCLEOTIDE SEQUENCE</scope>
    <source>
        <strain evidence="12">CHK152-2871</strain>
    </source>
</reference>
<reference evidence="12" key="1">
    <citation type="submission" date="2020-10" db="EMBL/GenBank/DDBJ databases">
        <authorList>
            <person name="Gilroy R."/>
        </authorList>
    </citation>
    <scope>NUCLEOTIDE SEQUENCE</scope>
    <source>
        <strain evidence="12">CHK152-2871</strain>
    </source>
</reference>
<dbReference type="Proteomes" id="UP000886865">
    <property type="component" value="Unassembled WGS sequence"/>
</dbReference>
<dbReference type="PANTHER" id="PTHR30329">
    <property type="entry name" value="STATOR ELEMENT OF FLAGELLAR MOTOR COMPLEX"/>
    <property type="match status" value="1"/>
</dbReference>
<feature type="transmembrane region" description="Helical" evidence="10">
    <location>
        <begin position="28"/>
        <end position="48"/>
    </location>
</feature>
<accession>A0A9D1JXF6</accession>
<dbReference type="EMBL" id="DVJQ01000046">
    <property type="protein sequence ID" value="HIS74424.1"/>
    <property type="molecule type" value="Genomic_DNA"/>
</dbReference>
<dbReference type="GO" id="GO:0009279">
    <property type="term" value="C:cell outer membrane"/>
    <property type="evidence" value="ECO:0007669"/>
    <property type="project" value="UniProtKB-SubCell"/>
</dbReference>
<dbReference type="InterPro" id="IPR006665">
    <property type="entry name" value="OmpA-like"/>
</dbReference>
<protein>
    <submittedName>
        <fullName evidence="12">OmpA family protein</fullName>
    </submittedName>
</protein>
<sequence length="236" mass="26548">MNNLYEKYKNMYKGTFSNNDKNRLNRWVISYADFVTVLVAVFMVLWIGSNLNISDNMSDKKIVQNTQKQEQTGPNHLIDGVKNPSDSKEIKIIEFEKTASDLNIALKDKKQTQIIKNDAKITIRLSEGVLFDEGSAIIKADSAQTLDILADELKKNNKQIQIEGHSDNLPVVGGKYSSNWELSSARAINILNYLISKGVDKTRLSAIGYADNKPVAQNNTEEGRSKNRRVDIVIIN</sequence>
<evidence type="ECO:0000256" key="1">
    <source>
        <dbReference type="ARBA" id="ARBA00004162"/>
    </source>
</evidence>
<evidence type="ECO:0000313" key="12">
    <source>
        <dbReference type="EMBL" id="HIS74424.1"/>
    </source>
</evidence>
<feature type="domain" description="OmpA-like" evidence="11">
    <location>
        <begin position="118"/>
        <end position="236"/>
    </location>
</feature>
<evidence type="ECO:0000256" key="3">
    <source>
        <dbReference type="ARBA" id="ARBA00008914"/>
    </source>
</evidence>
<dbReference type="CDD" id="cd07185">
    <property type="entry name" value="OmpA_C-like"/>
    <property type="match status" value="1"/>
</dbReference>
<dbReference type="InterPro" id="IPR050330">
    <property type="entry name" value="Bact_OuterMem_StrucFunc"/>
</dbReference>
<evidence type="ECO:0000256" key="10">
    <source>
        <dbReference type="SAM" id="Phobius"/>
    </source>
</evidence>
<organism evidence="12 13">
    <name type="scientific">Candidatus Galligastranaerophilus intestinavium</name>
    <dbReference type="NCBI Taxonomy" id="2840836"/>
    <lineage>
        <taxon>Bacteria</taxon>
        <taxon>Candidatus Galligastranaerophilus</taxon>
    </lineage>
</organism>
<keyword evidence="8" id="KW-0998">Cell outer membrane</keyword>
<dbReference type="InterPro" id="IPR025713">
    <property type="entry name" value="MotB-like_N_dom"/>
</dbReference>
<dbReference type="SUPFAM" id="SSF103088">
    <property type="entry name" value="OmpA-like"/>
    <property type="match status" value="1"/>
</dbReference>
<name>A0A9D1JXF6_9BACT</name>
<evidence type="ECO:0000256" key="5">
    <source>
        <dbReference type="ARBA" id="ARBA00022692"/>
    </source>
</evidence>